<protein>
    <submittedName>
        <fullName evidence="1">Uncharacterized protein</fullName>
    </submittedName>
</protein>
<reference evidence="2" key="1">
    <citation type="submission" date="2016-04" db="EMBL/GenBank/DDBJ databases">
        <title>Cephalotus genome sequencing.</title>
        <authorList>
            <person name="Fukushima K."/>
            <person name="Hasebe M."/>
            <person name="Fang X."/>
        </authorList>
    </citation>
    <scope>NUCLEOTIDE SEQUENCE [LARGE SCALE GENOMIC DNA]</scope>
    <source>
        <strain evidence="2">cv. St1</strain>
    </source>
</reference>
<keyword evidence="2" id="KW-1185">Reference proteome</keyword>
<evidence type="ECO:0000313" key="2">
    <source>
        <dbReference type="Proteomes" id="UP000187406"/>
    </source>
</evidence>
<proteinExistence type="predicted"/>
<dbReference type="Proteomes" id="UP000187406">
    <property type="component" value="Unassembled WGS sequence"/>
</dbReference>
<feature type="non-terminal residue" evidence="1">
    <location>
        <position position="1"/>
    </location>
</feature>
<name>A0A1Q3C109_CEPFO</name>
<sequence length="166" mass="18058">YYSTFKGLAKELNVFRSLTNDIDKLKAQQNEFLVSKFLAGLNLDLQKLKGHILAGETVPSITDIFSRLQHVAYPMQHESSPKDNSAFTVGRGRGCSRGLGGGRGTNIGRGSSFGGKPPMKCSYCGKNGHTIDYCWDKHGKPDWVPKTANHAMLDGDHDSVSSGDTP</sequence>
<gene>
    <name evidence="1" type="ORF">CFOL_v3_17304</name>
</gene>
<dbReference type="EMBL" id="BDDD01001153">
    <property type="protein sequence ID" value="GAV73821.1"/>
    <property type="molecule type" value="Genomic_DNA"/>
</dbReference>
<dbReference type="PANTHER" id="PTHR34222:SF95">
    <property type="entry name" value="RRNA 2'-O-METHYLTRANSFERASE FIBRILLARIN-LIKE ISOFORM X1"/>
    <property type="match status" value="1"/>
</dbReference>
<comment type="caution">
    <text evidence="1">The sequence shown here is derived from an EMBL/GenBank/DDBJ whole genome shotgun (WGS) entry which is preliminary data.</text>
</comment>
<dbReference type="OrthoDB" id="1436940at2759"/>
<dbReference type="InParanoid" id="A0A1Q3C109"/>
<accession>A0A1Q3C109</accession>
<organism evidence="1 2">
    <name type="scientific">Cephalotus follicularis</name>
    <name type="common">Albany pitcher plant</name>
    <dbReference type="NCBI Taxonomy" id="3775"/>
    <lineage>
        <taxon>Eukaryota</taxon>
        <taxon>Viridiplantae</taxon>
        <taxon>Streptophyta</taxon>
        <taxon>Embryophyta</taxon>
        <taxon>Tracheophyta</taxon>
        <taxon>Spermatophyta</taxon>
        <taxon>Magnoliopsida</taxon>
        <taxon>eudicotyledons</taxon>
        <taxon>Gunneridae</taxon>
        <taxon>Pentapetalae</taxon>
        <taxon>rosids</taxon>
        <taxon>fabids</taxon>
        <taxon>Oxalidales</taxon>
        <taxon>Cephalotaceae</taxon>
        <taxon>Cephalotus</taxon>
    </lineage>
</organism>
<dbReference type="AlphaFoldDB" id="A0A1Q3C109"/>
<evidence type="ECO:0000313" key="1">
    <source>
        <dbReference type="EMBL" id="GAV73821.1"/>
    </source>
</evidence>
<dbReference type="PANTHER" id="PTHR34222">
    <property type="entry name" value="GAG_PRE-INTEGRS DOMAIN-CONTAINING PROTEIN"/>
    <property type="match status" value="1"/>
</dbReference>